<name>A0A834HE67_RHOSS</name>
<dbReference type="AlphaFoldDB" id="A0A834HE67"/>
<reference evidence="1" key="1">
    <citation type="submission" date="2019-11" db="EMBL/GenBank/DDBJ databases">
        <authorList>
            <person name="Liu Y."/>
            <person name="Hou J."/>
            <person name="Li T.-Q."/>
            <person name="Guan C.-H."/>
            <person name="Wu X."/>
            <person name="Wu H.-Z."/>
            <person name="Ling F."/>
            <person name="Zhang R."/>
            <person name="Shi X.-G."/>
            <person name="Ren J.-P."/>
            <person name="Chen E.-F."/>
            <person name="Sun J.-M."/>
        </authorList>
    </citation>
    <scope>NUCLEOTIDE SEQUENCE</scope>
    <source>
        <strain evidence="1">Adult_tree_wgs_1</strain>
        <tissue evidence="1">Leaves</tissue>
    </source>
</reference>
<dbReference type="Proteomes" id="UP000626092">
    <property type="component" value="Unassembled WGS sequence"/>
</dbReference>
<proteinExistence type="predicted"/>
<gene>
    <name evidence="1" type="ORF">RHSIM_Rhsim02G0034100</name>
</gene>
<accession>A0A834HE67</accession>
<dbReference type="EMBL" id="WJXA01000002">
    <property type="protein sequence ID" value="KAF7150740.1"/>
    <property type="molecule type" value="Genomic_DNA"/>
</dbReference>
<comment type="caution">
    <text evidence="1">The sequence shown here is derived from an EMBL/GenBank/DDBJ whole genome shotgun (WGS) entry which is preliminary data.</text>
</comment>
<evidence type="ECO:0000313" key="2">
    <source>
        <dbReference type="Proteomes" id="UP000626092"/>
    </source>
</evidence>
<protein>
    <submittedName>
        <fullName evidence="1">Uncharacterized protein</fullName>
    </submittedName>
</protein>
<evidence type="ECO:0000313" key="1">
    <source>
        <dbReference type="EMBL" id="KAF7150740.1"/>
    </source>
</evidence>
<keyword evidence="2" id="KW-1185">Reference proteome</keyword>
<sequence length="105" mass="11806">MEELPEAAMISMSSRSDINEEQAAELKAIRGKAPMEELSEVAMISLKSKKILLSKKILHNKKRHIVEQCLANPAMVSYVIKNADFGPAVLYSFHNVVGILWLTYF</sequence>
<organism evidence="1 2">
    <name type="scientific">Rhododendron simsii</name>
    <name type="common">Sims's rhododendron</name>
    <dbReference type="NCBI Taxonomy" id="118357"/>
    <lineage>
        <taxon>Eukaryota</taxon>
        <taxon>Viridiplantae</taxon>
        <taxon>Streptophyta</taxon>
        <taxon>Embryophyta</taxon>
        <taxon>Tracheophyta</taxon>
        <taxon>Spermatophyta</taxon>
        <taxon>Magnoliopsida</taxon>
        <taxon>eudicotyledons</taxon>
        <taxon>Gunneridae</taxon>
        <taxon>Pentapetalae</taxon>
        <taxon>asterids</taxon>
        <taxon>Ericales</taxon>
        <taxon>Ericaceae</taxon>
        <taxon>Ericoideae</taxon>
        <taxon>Rhodoreae</taxon>
        <taxon>Rhododendron</taxon>
    </lineage>
</organism>